<dbReference type="Pfam" id="PF04720">
    <property type="entry name" value="PDDEXK_6"/>
    <property type="match status" value="1"/>
</dbReference>
<reference evidence="3" key="1">
    <citation type="journal article" date="2013" name="Science">
        <title>The Amborella genome and the evolution of flowering plants.</title>
        <authorList>
            <consortium name="Amborella Genome Project"/>
        </authorList>
    </citation>
    <scope>NUCLEOTIDE SEQUENCE [LARGE SCALE GENOMIC DNA]</scope>
</reference>
<dbReference type="HOGENOM" id="CLU_080290_1_0_1"/>
<proteinExistence type="predicted"/>
<dbReference type="NCBIfam" id="TIGR01615">
    <property type="entry name" value="A_thal_3542"/>
    <property type="match status" value="1"/>
</dbReference>
<name>U5DER2_AMBTC</name>
<evidence type="ECO:0000313" key="3">
    <source>
        <dbReference type="Proteomes" id="UP000017836"/>
    </source>
</evidence>
<dbReference type="EMBL" id="KI392062">
    <property type="protein sequence ID" value="ERN19932.1"/>
    <property type="molecule type" value="Genomic_DNA"/>
</dbReference>
<evidence type="ECO:0000313" key="2">
    <source>
        <dbReference type="EMBL" id="ERN19932.1"/>
    </source>
</evidence>
<dbReference type="eggNOG" id="ENOG502RGTB">
    <property type="taxonomic scope" value="Eukaryota"/>
</dbReference>
<dbReference type="Proteomes" id="UP000017836">
    <property type="component" value="Unassembled WGS sequence"/>
</dbReference>
<dbReference type="OMA" id="KWLSVSR"/>
<dbReference type="Gramene" id="ERN19932">
    <property type="protein sequence ID" value="ERN19932"/>
    <property type="gene ID" value="AMTR_s00071p00103260"/>
</dbReference>
<dbReference type="InterPro" id="IPR006502">
    <property type="entry name" value="PDDEXK-like"/>
</dbReference>
<dbReference type="PANTHER" id="PTHR31579:SF34">
    <property type="entry name" value="T14N5.3 PROTEIN"/>
    <property type="match status" value="1"/>
</dbReference>
<accession>U5DER2</accession>
<dbReference type="KEGG" id="atr:18448333"/>
<organism evidence="2 3">
    <name type="scientific">Amborella trichopoda</name>
    <dbReference type="NCBI Taxonomy" id="13333"/>
    <lineage>
        <taxon>Eukaryota</taxon>
        <taxon>Viridiplantae</taxon>
        <taxon>Streptophyta</taxon>
        <taxon>Embryophyta</taxon>
        <taxon>Tracheophyta</taxon>
        <taxon>Spermatophyta</taxon>
        <taxon>Magnoliopsida</taxon>
        <taxon>Amborellales</taxon>
        <taxon>Amborellaceae</taxon>
        <taxon>Amborella</taxon>
    </lineage>
</organism>
<dbReference type="AlphaFoldDB" id="U5DER2"/>
<evidence type="ECO:0000256" key="1">
    <source>
        <dbReference type="SAM" id="MobiDB-lite"/>
    </source>
</evidence>
<feature type="region of interest" description="Disordered" evidence="1">
    <location>
        <begin position="229"/>
        <end position="270"/>
    </location>
</feature>
<protein>
    <recommendedName>
        <fullName evidence="4">DUF506 domain-containing protein</fullName>
    </recommendedName>
</protein>
<sequence>MGNSVEEEMLVQMVHDFIESGSSDTHLDSPQENQHDHNQAIFTLQGILYCVSEVEREVGERVMRHVKQCGLEERCNLRRGLMMRLRMDGYDAAICRYSGSDCPGGFYEYLDITLEAKDKYGSRRLIIDTDFKSQFEIARPTPTYTKLSNSLPNVFVGNESKLKKIITLLCHASKQSLQERGLHIPPWRKTTYMQSKYLSPHQKITTISFTKFGIDTKLNKANGNGNASIFSGKDKDGAKSSIFSSWTPPKVNPKRRDLGSGYQGAGLSSEFSNLRCPPVA</sequence>
<keyword evidence="3" id="KW-1185">Reference proteome</keyword>
<dbReference type="PANTHER" id="PTHR31579">
    <property type="entry name" value="OS03G0796600 PROTEIN"/>
    <property type="match status" value="1"/>
</dbReference>
<evidence type="ECO:0008006" key="4">
    <source>
        <dbReference type="Google" id="ProtNLM"/>
    </source>
</evidence>
<dbReference type="OrthoDB" id="691424at2759"/>
<gene>
    <name evidence="2" type="ORF">AMTR_s00071p00103260</name>
</gene>